<dbReference type="PANTHER" id="PTHR43591:SF24">
    <property type="entry name" value="2-METHOXY-6-POLYPRENYL-1,4-BENZOQUINOL METHYLASE, MITOCHONDRIAL"/>
    <property type="match status" value="1"/>
</dbReference>
<evidence type="ECO:0000259" key="1">
    <source>
        <dbReference type="Pfam" id="PF08241"/>
    </source>
</evidence>
<dbReference type="RefSeq" id="WP_237979198.1">
    <property type="nucleotide sequence ID" value="NZ_JAKNCT010000009.1"/>
</dbReference>
<dbReference type="InterPro" id="IPR013216">
    <property type="entry name" value="Methyltransf_11"/>
</dbReference>
<evidence type="ECO:0000313" key="2">
    <source>
        <dbReference type="EMBL" id="MCG5031467.1"/>
    </source>
</evidence>
<dbReference type="PANTHER" id="PTHR43591">
    <property type="entry name" value="METHYLTRANSFERASE"/>
    <property type="match status" value="1"/>
</dbReference>
<keyword evidence="2" id="KW-0808">Transferase</keyword>
<dbReference type="Pfam" id="PF08241">
    <property type="entry name" value="Methyltransf_11"/>
    <property type="match status" value="1"/>
</dbReference>
<organism evidence="2 3">
    <name type="scientific">Mesosutterella porci</name>
    <dbReference type="NCBI Taxonomy" id="2915351"/>
    <lineage>
        <taxon>Bacteria</taxon>
        <taxon>Pseudomonadati</taxon>
        <taxon>Pseudomonadota</taxon>
        <taxon>Betaproteobacteria</taxon>
        <taxon>Burkholderiales</taxon>
        <taxon>Sutterellaceae</taxon>
        <taxon>Mesosutterella</taxon>
    </lineage>
</organism>
<dbReference type="Gene3D" id="3.40.50.150">
    <property type="entry name" value="Vaccinia Virus protein VP39"/>
    <property type="match status" value="1"/>
</dbReference>
<keyword evidence="2" id="KW-0489">Methyltransferase</keyword>
<comment type="caution">
    <text evidence="2">The sequence shown here is derived from an EMBL/GenBank/DDBJ whole genome shotgun (WGS) entry which is preliminary data.</text>
</comment>
<evidence type="ECO:0000313" key="3">
    <source>
        <dbReference type="Proteomes" id="UP001297600"/>
    </source>
</evidence>
<reference evidence="2 3" key="1">
    <citation type="submission" date="2022-02" db="EMBL/GenBank/DDBJ databases">
        <title>Mesosutterella porci, a novel member of the family Sutterellaceae from pig feces.</title>
        <authorList>
            <person name="Wylensek D."/>
            <person name="Clavel T."/>
        </authorList>
    </citation>
    <scope>NUCLEOTIDE SEQUENCE [LARGE SCALE GENOMIC DNA]</scope>
    <source>
        <strain evidence="3">oilRF-744-wt-GAM-9</strain>
    </source>
</reference>
<gene>
    <name evidence="2" type="ORF">MAF45_08440</name>
</gene>
<dbReference type="SUPFAM" id="SSF53335">
    <property type="entry name" value="S-adenosyl-L-methionine-dependent methyltransferases"/>
    <property type="match status" value="1"/>
</dbReference>
<proteinExistence type="predicted"/>
<feature type="domain" description="Methyltransferase type 11" evidence="1">
    <location>
        <begin position="82"/>
        <end position="176"/>
    </location>
</feature>
<name>A0ABS9MS64_9BURK</name>
<sequence>MTDDYAPRPEDIKDAYRRFEILSDGVSPESEASDQRVSRYWDGRAAGFGEVRCKELQSARRDLWLSEIQPLLPSSQGPLRILDIGTGTGFFAILMAQLGHEAVGVDLSRQMIAQARKIARSCGVKPEFRIMNALKLDFPDESFDVVLTRNLTWTLPDVRAAYREWIRVLRHGGVFVNFDADYGYVSFTDLTRRLRQEGGKNAHEGIGEEVLDECDTIKRDLSISWVPRPVWDESVLRELGCVCVESDTGLSSRIYREQDDSWNPVAMFRLSCRRP</sequence>
<dbReference type="EMBL" id="JAKNCT010000009">
    <property type="protein sequence ID" value="MCG5031467.1"/>
    <property type="molecule type" value="Genomic_DNA"/>
</dbReference>
<keyword evidence="3" id="KW-1185">Reference proteome</keyword>
<protein>
    <submittedName>
        <fullName evidence="2">Methyltransferase domain-containing protein</fullName>
    </submittedName>
</protein>
<dbReference type="GO" id="GO:0032259">
    <property type="term" value="P:methylation"/>
    <property type="evidence" value="ECO:0007669"/>
    <property type="project" value="UniProtKB-KW"/>
</dbReference>
<accession>A0ABS9MS64</accession>
<dbReference type="CDD" id="cd02440">
    <property type="entry name" value="AdoMet_MTases"/>
    <property type="match status" value="1"/>
</dbReference>
<dbReference type="GO" id="GO:0008168">
    <property type="term" value="F:methyltransferase activity"/>
    <property type="evidence" value="ECO:0007669"/>
    <property type="project" value="UniProtKB-KW"/>
</dbReference>
<dbReference type="InterPro" id="IPR029063">
    <property type="entry name" value="SAM-dependent_MTases_sf"/>
</dbReference>
<dbReference type="Proteomes" id="UP001297600">
    <property type="component" value="Unassembled WGS sequence"/>
</dbReference>